<dbReference type="Proteomes" id="UP001610631">
    <property type="component" value="Unassembled WGS sequence"/>
</dbReference>
<accession>A0ABW7PLH9</accession>
<reference evidence="2 3" key="1">
    <citation type="submission" date="2024-03" db="EMBL/GenBank/DDBJ databases">
        <title>Whole genome sequencing of Streptomyces racemochromogenes, to identify antimicrobial biosynthetic gene clusters.</title>
        <authorList>
            <person name="Suryawanshi P."/>
            <person name="Krishnaraj P.U."/>
            <person name="Arun Y.P."/>
            <person name="Suryawanshi M.P."/>
            <person name="Rakshit O."/>
        </authorList>
    </citation>
    <scope>NUCLEOTIDE SEQUENCE [LARGE SCALE GENOMIC DNA]</scope>
    <source>
        <strain evidence="2 3">AUDT626</strain>
    </source>
</reference>
<keyword evidence="3" id="KW-1185">Reference proteome</keyword>
<sequence>MLQGTVGLIGTHLSPTGTFTLRSTGHLGGAGCPGKWSKPDDGVFLPAGRQRRVRRKVRHALSDRYADMAGLPKSVLATAAKPLAAGHDLVSGIAQKATGVNPYKETAPYAPGPPRQPLKSPTRQHPVSTHHAIWFL</sequence>
<organism evidence="2 3">
    <name type="scientific">Streptomyces racemochromogenes</name>
    <dbReference type="NCBI Taxonomy" id="67353"/>
    <lineage>
        <taxon>Bacteria</taxon>
        <taxon>Bacillati</taxon>
        <taxon>Actinomycetota</taxon>
        <taxon>Actinomycetes</taxon>
        <taxon>Kitasatosporales</taxon>
        <taxon>Streptomycetaceae</taxon>
        <taxon>Streptomyces</taxon>
    </lineage>
</organism>
<protein>
    <submittedName>
        <fullName evidence="2">Uncharacterized protein</fullName>
    </submittedName>
</protein>
<gene>
    <name evidence="2" type="ORF">WDV06_26435</name>
</gene>
<dbReference type="EMBL" id="JBBDHD010000088">
    <property type="protein sequence ID" value="MFH7598602.1"/>
    <property type="molecule type" value="Genomic_DNA"/>
</dbReference>
<evidence type="ECO:0000256" key="1">
    <source>
        <dbReference type="SAM" id="MobiDB-lite"/>
    </source>
</evidence>
<feature type="region of interest" description="Disordered" evidence="1">
    <location>
        <begin position="102"/>
        <end position="128"/>
    </location>
</feature>
<proteinExistence type="predicted"/>
<evidence type="ECO:0000313" key="3">
    <source>
        <dbReference type="Proteomes" id="UP001610631"/>
    </source>
</evidence>
<comment type="caution">
    <text evidence="2">The sequence shown here is derived from an EMBL/GenBank/DDBJ whole genome shotgun (WGS) entry which is preliminary data.</text>
</comment>
<dbReference type="RefSeq" id="WP_395512287.1">
    <property type="nucleotide sequence ID" value="NZ_JBBDHD010000088.1"/>
</dbReference>
<name>A0ABW7PLH9_9ACTN</name>
<evidence type="ECO:0000313" key="2">
    <source>
        <dbReference type="EMBL" id="MFH7598602.1"/>
    </source>
</evidence>